<name>A0A162N7Y2_COLIC</name>
<evidence type="ECO:0000313" key="1">
    <source>
        <dbReference type="EMBL" id="KZL85671.1"/>
    </source>
</evidence>
<sequence>MRTVPITQVSGRSTATGKHLLQPWWEYCLLSWLCVVFKTVEKEKDVSGMVQEGHGRVPPDCAECWLDGVDGEPQALGSAPPRLERPAQALLDIGDVFVHLNVVVLAGTRIIVASLFNVKKGPKEEFAHIVVADFRWFGAQKPHAKVVFVVWNCAHTSFK</sequence>
<dbReference type="EMBL" id="LFIW01000583">
    <property type="protein sequence ID" value="KZL85671.1"/>
    <property type="molecule type" value="Genomic_DNA"/>
</dbReference>
<accession>A0A162N7Y2</accession>
<protein>
    <submittedName>
        <fullName evidence="1">Uncharacterized protein</fullName>
    </submittedName>
</protein>
<dbReference type="Proteomes" id="UP000076584">
    <property type="component" value="Unassembled WGS sequence"/>
</dbReference>
<dbReference type="AlphaFoldDB" id="A0A162N7Y2"/>
<organism evidence="1 2">
    <name type="scientific">Colletotrichum incanum</name>
    <name type="common">Soybean anthracnose fungus</name>
    <dbReference type="NCBI Taxonomy" id="1573173"/>
    <lineage>
        <taxon>Eukaryota</taxon>
        <taxon>Fungi</taxon>
        <taxon>Dikarya</taxon>
        <taxon>Ascomycota</taxon>
        <taxon>Pezizomycotina</taxon>
        <taxon>Sordariomycetes</taxon>
        <taxon>Hypocreomycetidae</taxon>
        <taxon>Glomerellales</taxon>
        <taxon>Glomerellaceae</taxon>
        <taxon>Colletotrichum</taxon>
        <taxon>Colletotrichum spaethianum species complex</taxon>
    </lineage>
</organism>
<gene>
    <name evidence="1" type="ORF">CI238_10160</name>
</gene>
<evidence type="ECO:0000313" key="2">
    <source>
        <dbReference type="Proteomes" id="UP000076584"/>
    </source>
</evidence>
<reference evidence="1 2" key="1">
    <citation type="submission" date="2015-06" db="EMBL/GenBank/DDBJ databases">
        <title>Survival trade-offs in plant roots during colonization by closely related pathogenic and mutualistic fungi.</title>
        <authorList>
            <person name="Hacquard S."/>
            <person name="Kracher B."/>
            <person name="Hiruma K."/>
            <person name="Weinman A."/>
            <person name="Muench P."/>
            <person name="Garrido Oter R."/>
            <person name="Ver Loren van Themaat E."/>
            <person name="Dallerey J.-F."/>
            <person name="Damm U."/>
            <person name="Henrissat B."/>
            <person name="Lespinet O."/>
            <person name="Thon M."/>
            <person name="Kemen E."/>
            <person name="McHardy A.C."/>
            <person name="Schulze-Lefert P."/>
            <person name="O'Connell R.J."/>
        </authorList>
    </citation>
    <scope>NUCLEOTIDE SEQUENCE [LARGE SCALE GENOMIC DNA]</scope>
    <source>
        <strain evidence="1 2">MAFF 238704</strain>
    </source>
</reference>
<keyword evidence="2" id="KW-1185">Reference proteome</keyword>
<comment type="caution">
    <text evidence="1">The sequence shown here is derived from an EMBL/GenBank/DDBJ whole genome shotgun (WGS) entry which is preliminary data.</text>
</comment>
<proteinExistence type="predicted"/>